<dbReference type="Proteomes" id="UP000315003">
    <property type="component" value="Chromosome"/>
</dbReference>
<evidence type="ECO:0000313" key="2">
    <source>
        <dbReference type="EMBL" id="QDT58749.1"/>
    </source>
</evidence>
<dbReference type="AlphaFoldDB" id="A0A517SRL5"/>
<evidence type="ECO:0000313" key="3">
    <source>
        <dbReference type="Proteomes" id="UP000315003"/>
    </source>
</evidence>
<keyword evidence="3" id="KW-1185">Reference proteome</keyword>
<gene>
    <name evidence="2" type="ORF">SV7mr_12480</name>
</gene>
<feature type="region of interest" description="Disordered" evidence="1">
    <location>
        <begin position="1"/>
        <end position="28"/>
    </location>
</feature>
<protein>
    <submittedName>
        <fullName evidence="2">Uncharacterized protein</fullName>
    </submittedName>
</protein>
<reference evidence="2 3" key="1">
    <citation type="submission" date="2019-02" db="EMBL/GenBank/DDBJ databases">
        <title>Deep-cultivation of Planctomycetes and their phenomic and genomic characterization uncovers novel biology.</title>
        <authorList>
            <person name="Wiegand S."/>
            <person name="Jogler M."/>
            <person name="Boedeker C."/>
            <person name="Pinto D."/>
            <person name="Vollmers J."/>
            <person name="Rivas-Marin E."/>
            <person name="Kohn T."/>
            <person name="Peeters S.H."/>
            <person name="Heuer A."/>
            <person name="Rast P."/>
            <person name="Oberbeckmann S."/>
            <person name="Bunk B."/>
            <person name="Jeske O."/>
            <person name="Meyerdierks A."/>
            <person name="Storesund J.E."/>
            <person name="Kallscheuer N."/>
            <person name="Luecker S."/>
            <person name="Lage O.M."/>
            <person name="Pohl T."/>
            <person name="Merkel B.J."/>
            <person name="Hornburger P."/>
            <person name="Mueller R.-W."/>
            <person name="Bruemmer F."/>
            <person name="Labrenz M."/>
            <person name="Spormann A.M."/>
            <person name="Op den Camp H."/>
            <person name="Overmann J."/>
            <person name="Amann R."/>
            <person name="Jetten M.S.M."/>
            <person name="Mascher T."/>
            <person name="Medema M.H."/>
            <person name="Devos D.P."/>
            <person name="Kaster A.-K."/>
            <person name="Ovreas L."/>
            <person name="Rohde M."/>
            <person name="Galperin M.Y."/>
            <person name="Jogler C."/>
        </authorList>
    </citation>
    <scope>NUCLEOTIDE SEQUENCE [LARGE SCALE GENOMIC DNA]</scope>
    <source>
        <strain evidence="2 3">SV_7m_r</strain>
    </source>
</reference>
<name>A0A517SRL5_9BACT</name>
<evidence type="ECO:0000256" key="1">
    <source>
        <dbReference type="SAM" id="MobiDB-lite"/>
    </source>
</evidence>
<dbReference type="EMBL" id="CP036272">
    <property type="protein sequence ID" value="QDT58749.1"/>
    <property type="molecule type" value="Genomic_DNA"/>
</dbReference>
<organism evidence="2 3">
    <name type="scientific">Stieleria bergensis</name>
    <dbReference type="NCBI Taxonomy" id="2528025"/>
    <lineage>
        <taxon>Bacteria</taxon>
        <taxon>Pseudomonadati</taxon>
        <taxon>Planctomycetota</taxon>
        <taxon>Planctomycetia</taxon>
        <taxon>Pirellulales</taxon>
        <taxon>Pirellulaceae</taxon>
        <taxon>Stieleria</taxon>
    </lineage>
</organism>
<accession>A0A517SRL5</accession>
<proteinExistence type="predicted"/>
<sequence length="118" mass="12396">MSAENDESTERAGEAIGIATNASSSGTQKGVATYCNLRTLVAGDGCSAEQKSFGESQTGHPGIAALLEIDEFDAWHPSRLASHGKDHGDWLTGRRECNPVGKVAHVCRLPSSTAPSDR</sequence>